<feature type="transmembrane region" description="Helical" evidence="2">
    <location>
        <begin position="168"/>
        <end position="187"/>
    </location>
</feature>
<feature type="transmembrane region" description="Helical" evidence="2">
    <location>
        <begin position="223"/>
        <end position="241"/>
    </location>
</feature>
<feature type="transmembrane region" description="Helical" evidence="2">
    <location>
        <begin position="144"/>
        <end position="161"/>
    </location>
</feature>
<evidence type="ECO:0000256" key="2">
    <source>
        <dbReference type="SAM" id="Phobius"/>
    </source>
</evidence>
<organism evidence="3">
    <name type="scientific">viral metagenome</name>
    <dbReference type="NCBI Taxonomy" id="1070528"/>
    <lineage>
        <taxon>unclassified sequences</taxon>
        <taxon>metagenomes</taxon>
        <taxon>organismal metagenomes</taxon>
    </lineage>
</organism>
<accession>A0A6C0AWE4</accession>
<feature type="transmembrane region" description="Helical" evidence="2">
    <location>
        <begin position="247"/>
        <end position="265"/>
    </location>
</feature>
<proteinExistence type="predicted"/>
<feature type="transmembrane region" description="Helical" evidence="2">
    <location>
        <begin position="277"/>
        <end position="294"/>
    </location>
</feature>
<feature type="transmembrane region" description="Helical" evidence="2">
    <location>
        <begin position="199"/>
        <end position="216"/>
    </location>
</feature>
<name>A0A6C0AWE4_9ZZZZ</name>
<dbReference type="EMBL" id="MN738772">
    <property type="protein sequence ID" value="QHS84082.1"/>
    <property type="molecule type" value="Genomic_DNA"/>
</dbReference>
<evidence type="ECO:0000313" key="3">
    <source>
        <dbReference type="EMBL" id="QHS84082.1"/>
    </source>
</evidence>
<keyword evidence="2" id="KW-0472">Membrane</keyword>
<reference evidence="3" key="1">
    <citation type="journal article" date="2020" name="Nature">
        <title>Giant virus diversity and host interactions through global metagenomics.</title>
        <authorList>
            <person name="Schulz F."/>
            <person name="Roux S."/>
            <person name="Paez-Espino D."/>
            <person name="Jungbluth S."/>
            <person name="Walsh D.A."/>
            <person name="Denef V.J."/>
            <person name="McMahon K.D."/>
            <person name="Konstantinidis K.T."/>
            <person name="Eloe-Fadrosh E.A."/>
            <person name="Kyrpides N.C."/>
            <person name="Woyke T."/>
        </authorList>
    </citation>
    <scope>NUCLEOTIDE SEQUENCE</scope>
    <source>
        <strain evidence="3">GVMAG-S-ERX555965-48</strain>
    </source>
</reference>
<protein>
    <submittedName>
        <fullName evidence="3">Uncharacterized protein</fullName>
    </submittedName>
</protein>
<keyword evidence="2" id="KW-1133">Transmembrane helix</keyword>
<dbReference type="AlphaFoldDB" id="A0A6C0AWE4"/>
<sequence length="330" mass="37599">MSNDDDSAWKDAVRPKVVSGPAPSSVNTIKNNSGLWQPDMTLFNFEQIQKASLAKLGMVTVSENKNATNHSNNLDQTGDTSDVMTQQLQQSAENAKNDSLATDNNSTVNKVDAFQSIESFQTKFVFPYNTAENVNTYGIFIQPYSALVGIATVFLIFYYLLKTKTTHGFLLIFSILVFELFHSYSHINHFNSIETQTKIVHSLTIFVNLSLLYALSKYSNKDISKIFVLFISCVVIADFYALNNLSIRYYIVTQLIILFSIIFYYLKSINKILNTKLLFVLFLIIYLGFINETINGKYLLNNYPNFPFHAVLEILLFVFFYVLCSSLYKI</sequence>
<feature type="transmembrane region" description="Helical" evidence="2">
    <location>
        <begin position="306"/>
        <end position="328"/>
    </location>
</feature>
<keyword evidence="2" id="KW-0812">Transmembrane</keyword>
<evidence type="ECO:0000256" key="1">
    <source>
        <dbReference type="SAM" id="MobiDB-lite"/>
    </source>
</evidence>
<feature type="region of interest" description="Disordered" evidence="1">
    <location>
        <begin position="1"/>
        <end position="25"/>
    </location>
</feature>